<dbReference type="RefSeq" id="WP_159368268.1">
    <property type="nucleotide sequence ID" value="NZ_CP047220.1"/>
</dbReference>
<evidence type="ECO:0000256" key="2">
    <source>
        <dbReference type="ARBA" id="ARBA00008639"/>
    </source>
</evidence>
<feature type="modified residue" description="N6-(pyridoxal phosphate)lysine" evidence="5">
    <location>
        <position position="42"/>
    </location>
</feature>
<dbReference type="InterPro" id="IPR001926">
    <property type="entry name" value="TrpB-like_PALP"/>
</dbReference>
<comment type="cofactor">
    <cofactor evidence="1">
        <name>pyridoxal 5'-phosphate</name>
        <dbReference type="ChEBI" id="CHEBI:597326"/>
    </cofactor>
</comment>
<accession>A0A6P1GPZ0</accession>
<reference evidence="7 8" key="1">
    <citation type="submission" date="2019-12" db="EMBL/GenBank/DDBJ databases">
        <title>Functional and genomic insights into the Sphingobium yanoikuyae YC-JY1, a bacterium efficiently degrading bisphenol A.</title>
        <authorList>
            <person name="Jia Y."/>
            <person name="Li X."/>
            <person name="Wang J."/>
            <person name="Eltoukhy A."/>
            <person name="Lamraoui I."/>
            <person name="Yan Y."/>
        </authorList>
    </citation>
    <scope>NUCLEOTIDE SEQUENCE [LARGE SCALE GENOMIC DNA]</scope>
    <source>
        <strain evidence="7 8">YC-JY1</strain>
        <plasmid evidence="7 8">unnamed3</plasmid>
    </source>
</reference>
<evidence type="ECO:0000256" key="1">
    <source>
        <dbReference type="ARBA" id="ARBA00001933"/>
    </source>
</evidence>
<dbReference type="EMBL" id="CP047220">
    <property type="protein sequence ID" value="QHD70726.1"/>
    <property type="molecule type" value="Genomic_DNA"/>
</dbReference>
<evidence type="ECO:0000313" key="7">
    <source>
        <dbReference type="EMBL" id="QHD70726.1"/>
    </source>
</evidence>
<geneLocation type="plasmid" evidence="7">
    <name>unnamed3</name>
</geneLocation>
<name>A0A6P1GPZ0_SPHYA</name>
<evidence type="ECO:0000313" key="8">
    <source>
        <dbReference type="Proteomes" id="UP000464086"/>
    </source>
</evidence>
<dbReference type="InterPro" id="IPR036052">
    <property type="entry name" value="TrpB-like_PALP_sf"/>
</dbReference>
<feature type="active site" description="Nucleophile" evidence="4">
    <location>
        <position position="71"/>
    </location>
</feature>
<proteinExistence type="inferred from homology"/>
<gene>
    <name evidence="7" type="ORF">GS397_26840</name>
</gene>
<dbReference type="PANTHER" id="PTHR43780:SF2">
    <property type="entry name" value="1-AMINOCYCLOPROPANE-1-CARBOXYLATE DEAMINASE-RELATED"/>
    <property type="match status" value="1"/>
</dbReference>
<dbReference type="GO" id="GO:0019148">
    <property type="term" value="F:D-cysteine desulfhydrase activity"/>
    <property type="evidence" value="ECO:0007669"/>
    <property type="project" value="TreeGrafter"/>
</dbReference>
<organism evidence="7 8">
    <name type="scientific">Sphingobium yanoikuyae</name>
    <name type="common">Sphingomonas yanoikuyae</name>
    <dbReference type="NCBI Taxonomy" id="13690"/>
    <lineage>
        <taxon>Bacteria</taxon>
        <taxon>Pseudomonadati</taxon>
        <taxon>Pseudomonadota</taxon>
        <taxon>Alphaproteobacteria</taxon>
        <taxon>Sphingomonadales</taxon>
        <taxon>Sphingomonadaceae</taxon>
        <taxon>Sphingobium</taxon>
    </lineage>
</organism>
<sequence>MTLPALTLSAPLHRLDALSRAWGLDLWAKRDDLIPEFLGGNKVRKVHRILSHALASGARPNLLITNGGAESNHARVVALMGARLGLQTHLVLHGDAPAADDMGGNSYFQRAAGARISYVESDAIAPTIAAVVEEAERAGQRVLVIPGGGHDPQGVEAYADAVRELPFMPDIIVHASGTGGTQAGLIAGVTRLGTGTRVIGISVARARERGVEAIRELLPPNTPGEAVILDDAHRFGGYGRHSPELIAFIAEVARLEGIPLDPTYTGKAMFGLRELAATQAGLAGRRVVFWHTGGLLNLHATRTEA</sequence>
<evidence type="ECO:0000256" key="5">
    <source>
        <dbReference type="PIRSR" id="PIRSR006278-2"/>
    </source>
</evidence>
<protein>
    <submittedName>
        <fullName evidence="7">Pyridoxal-phosphate dependent enzyme</fullName>
    </submittedName>
</protein>
<evidence type="ECO:0000259" key="6">
    <source>
        <dbReference type="Pfam" id="PF00291"/>
    </source>
</evidence>
<dbReference type="Pfam" id="PF00291">
    <property type="entry name" value="PALP"/>
    <property type="match status" value="1"/>
</dbReference>
<keyword evidence="3 5" id="KW-0663">Pyridoxal phosphate</keyword>
<dbReference type="AlphaFoldDB" id="A0A6P1GPZ0"/>
<keyword evidence="7" id="KW-0614">Plasmid</keyword>
<dbReference type="Gene3D" id="3.40.50.1100">
    <property type="match status" value="2"/>
</dbReference>
<evidence type="ECO:0000256" key="3">
    <source>
        <dbReference type="ARBA" id="ARBA00022898"/>
    </source>
</evidence>
<dbReference type="Proteomes" id="UP000464086">
    <property type="component" value="Plasmid unnamed3"/>
</dbReference>
<dbReference type="PIRSF" id="PIRSF006278">
    <property type="entry name" value="ACCD_DCysDesulf"/>
    <property type="match status" value="1"/>
</dbReference>
<dbReference type="PANTHER" id="PTHR43780">
    <property type="entry name" value="1-AMINOCYCLOPROPANE-1-CARBOXYLATE DEAMINASE-RELATED"/>
    <property type="match status" value="1"/>
</dbReference>
<dbReference type="SUPFAM" id="SSF53686">
    <property type="entry name" value="Tryptophan synthase beta subunit-like PLP-dependent enzymes"/>
    <property type="match status" value="1"/>
</dbReference>
<feature type="domain" description="Tryptophan synthase beta chain-like PALP" evidence="6">
    <location>
        <begin position="10"/>
        <end position="293"/>
    </location>
</feature>
<comment type="similarity">
    <text evidence="2">Belongs to the ACC deaminase/D-cysteine desulfhydrase family.</text>
</comment>
<evidence type="ECO:0000256" key="4">
    <source>
        <dbReference type="PIRSR" id="PIRSR006278-1"/>
    </source>
</evidence>
<dbReference type="InterPro" id="IPR027278">
    <property type="entry name" value="ACCD_DCysDesulf"/>
</dbReference>